<feature type="region of interest" description="Disordered" evidence="10">
    <location>
        <begin position="1"/>
        <end position="41"/>
    </location>
</feature>
<evidence type="ECO:0000256" key="6">
    <source>
        <dbReference type="ARBA" id="ARBA00044208"/>
    </source>
</evidence>
<evidence type="ECO:0000256" key="5">
    <source>
        <dbReference type="ARBA" id="ARBA00022917"/>
    </source>
</evidence>
<accession>A0ABR2Z4I5</accession>
<gene>
    <name evidence="11" type="ORF">WJX75_006155</name>
</gene>
<evidence type="ECO:0000256" key="8">
    <source>
        <dbReference type="ARBA" id="ARBA00046432"/>
    </source>
</evidence>
<keyword evidence="3" id="KW-0963">Cytoplasm</keyword>
<evidence type="ECO:0000313" key="12">
    <source>
        <dbReference type="Proteomes" id="UP001491310"/>
    </source>
</evidence>
<dbReference type="Gene3D" id="3.40.50.10470">
    <property type="entry name" value="Translation initiation factor eif-2b, domain 2"/>
    <property type="match status" value="1"/>
</dbReference>
<dbReference type="InterPro" id="IPR051501">
    <property type="entry name" value="eIF2B_alpha/beta/delta"/>
</dbReference>
<evidence type="ECO:0000313" key="11">
    <source>
        <dbReference type="EMBL" id="KAK9918706.1"/>
    </source>
</evidence>
<dbReference type="Proteomes" id="UP001491310">
    <property type="component" value="Unassembled WGS sequence"/>
</dbReference>
<comment type="similarity">
    <text evidence="2 9">Belongs to the eIF-2B alpha/beta/delta subunits family.</text>
</comment>
<evidence type="ECO:0000256" key="4">
    <source>
        <dbReference type="ARBA" id="ARBA00022540"/>
    </source>
</evidence>
<sequence>MNKRSISGYLEQDERGDTRLKTREKPKLPLPQPPPPNPLAHVREPKVRFSIADDNSQAIQHSGGSAYTVPAGSSASEMVVRKFHDALARSPDTAVAVAAIKALTSVIERSTATTMMGLEKELKDAASSLERCNETAISLKAGCQLFLRYITRTSALEMENFEAAKARIIERGNYFAETSVRARANIAEVGARFIRPGSMLLVHGHSRVVLALLRKAVAQGIQFSVVITEGRPDETGLTMAQALDNMRVPTIAILDSAVAYALEAFRVDMVLVGAEGVVENGGVINKLGTFQAALAASCHNIPFYVAAESYKFARLYPLGQRDLPIERKHVDFGPLMPRNTHIENPSRDYTPPKYISLLFTDLGVLTPAAVSDELIQLYL</sequence>
<keyword evidence="5" id="KW-0648">Protein biosynthesis</keyword>
<name>A0ABR2Z4I5_9CHLO</name>
<dbReference type="PANTHER" id="PTHR45860">
    <property type="entry name" value="TRANSLATION INITIATION FACTOR EIF-2B SUBUNIT ALPHA"/>
    <property type="match status" value="1"/>
</dbReference>
<feature type="compositionally biased region" description="Basic and acidic residues" evidence="10">
    <location>
        <begin position="12"/>
        <end position="27"/>
    </location>
</feature>
<organism evidence="11 12">
    <name type="scientific">Coccomyxa subellipsoidea</name>
    <dbReference type="NCBI Taxonomy" id="248742"/>
    <lineage>
        <taxon>Eukaryota</taxon>
        <taxon>Viridiplantae</taxon>
        <taxon>Chlorophyta</taxon>
        <taxon>core chlorophytes</taxon>
        <taxon>Trebouxiophyceae</taxon>
        <taxon>Trebouxiophyceae incertae sedis</taxon>
        <taxon>Coccomyxaceae</taxon>
        <taxon>Coccomyxa</taxon>
    </lineage>
</organism>
<protein>
    <recommendedName>
        <fullName evidence="6">Translation initiation factor eIF2B subunit alpha</fullName>
    </recommendedName>
    <alternativeName>
        <fullName evidence="7">eIF2B GDP-GTP exchange factor subunit alpha</fullName>
    </alternativeName>
</protein>
<feature type="compositionally biased region" description="Pro residues" evidence="10">
    <location>
        <begin position="28"/>
        <end position="38"/>
    </location>
</feature>
<evidence type="ECO:0000256" key="2">
    <source>
        <dbReference type="ARBA" id="ARBA00007251"/>
    </source>
</evidence>
<evidence type="ECO:0000256" key="3">
    <source>
        <dbReference type="ARBA" id="ARBA00022490"/>
    </source>
</evidence>
<evidence type="ECO:0000256" key="9">
    <source>
        <dbReference type="RuleBase" id="RU003814"/>
    </source>
</evidence>
<keyword evidence="12" id="KW-1185">Reference proteome</keyword>
<dbReference type="InterPro" id="IPR037171">
    <property type="entry name" value="NagB/RpiA_transferase-like"/>
</dbReference>
<dbReference type="PANTHER" id="PTHR45860:SF1">
    <property type="entry name" value="TRANSLATION INITIATION FACTOR EIF-2B SUBUNIT ALPHA"/>
    <property type="match status" value="1"/>
</dbReference>
<dbReference type="InterPro" id="IPR042529">
    <property type="entry name" value="IF_2B-like_C"/>
</dbReference>
<dbReference type="Gene3D" id="1.20.120.1070">
    <property type="entry name" value="Translation initiation factor eIF-2B, N-terminal domain"/>
    <property type="match status" value="1"/>
</dbReference>
<comment type="subunit">
    <text evidence="8">Component of the translation initiation factor 2B (eIF2B) complex which is a heterodecamer of two sets of five different subunits: alpha, beta, gamma, delta and epsilon. Subunits alpha, beta and delta comprise a regulatory subcomplex and subunits epsilon and gamma comprise a catalytic subcomplex. Within the complex, the hexameric regulatory complex resides at the center, with the two heterodimeric catalytic subcomplexes bound on opposite sides.</text>
</comment>
<evidence type="ECO:0000256" key="1">
    <source>
        <dbReference type="ARBA" id="ARBA00004514"/>
    </source>
</evidence>
<reference evidence="11 12" key="1">
    <citation type="journal article" date="2024" name="Nat. Commun.">
        <title>Phylogenomics reveals the evolutionary origins of lichenization in chlorophyte algae.</title>
        <authorList>
            <person name="Puginier C."/>
            <person name="Libourel C."/>
            <person name="Otte J."/>
            <person name="Skaloud P."/>
            <person name="Haon M."/>
            <person name="Grisel S."/>
            <person name="Petersen M."/>
            <person name="Berrin J.G."/>
            <person name="Delaux P.M."/>
            <person name="Dal Grande F."/>
            <person name="Keller J."/>
        </authorList>
    </citation>
    <scope>NUCLEOTIDE SEQUENCE [LARGE SCALE GENOMIC DNA]</scope>
    <source>
        <strain evidence="11 12">SAG 216-7</strain>
    </source>
</reference>
<comment type="subcellular location">
    <subcellularLocation>
        <location evidence="1">Cytoplasm</location>
        <location evidence="1">Cytosol</location>
    </subcellularLocation>
</comment>
<dbReference type="SUPFAM" id="SSF100950">
    <property type="entry name" value="NagB/RpiA/CoA transferase-like"/>
    <property type="match status" value="1"/>
</dbReference>
<keyword evidence="4" id="KW-0396">Initiation factor</keyword>
<dbReference type="InterPro" id="IPR042528">
    <property type="entry name" value="elF-2B_alpha_N"/>
</dbReference>
<evidence type="ECO:0000256" key="10">
    <source>
        <dbReference type="SAM" id="MobiDB-lite"/>
    </source>
</evidence>
<dbReference type="Pfam" id="PF01008">
    <property type="entry name" value="IF-2B"/>
    <property type="match status" value="1"/>
</dbReference>
<evidence type="ECO:0000256" key="7">
    <source>
        <dbReference type="ARBA" id="ARBA00044236"/>
    </source>
</evidence>
<dbReference type="InterPro" id="IPR000649">
    <property type="entry name" value="IF-2B-related"/>
</dbReference>
<comment type="caution">
    <text evidence="11">The sequence shown here is derived from an EMBL/GenBank/DDBJ whole genome shotgun (WGS) entry which is preliminary data.</text>
</comment>
<proteinExistence type="inferred from homology"/>
<dbReference type="EMBL" id="JALJOT010000001">
    <property type="protein sequence ID" value="KAK9918706.1"/>
    <property type="molecule type" value="Genomic_DNA"/>
</dbReference>